<dbReference type="InterPro" id="IPR003661">
    <property type="entry name" value="HisK_dim/P_dom"/>
</dbReference>
<dbReference type="PANTHER" id="PTHR43065:SF46">
    <property type="entry name" value="C4-DICARBOXYLATE TRANSPORT SENSOR PROTEIN DCTB"/>
    <property type="match status" value="1"/>
</dbReference>
<dbReference type="SUPFAM" id="SSF55781">
    <property type="entry name" value="GAF domain-like"/>
    <property type="match status" value="1"/>
</dbReference>
<dbReference type="InterPro" id="IPR029016">
    <property type="entry name" value="GAF-like_dom_sf"/>
</dbReference>
<dbReference type="SUPFAM" id="SSF55874">
    <property type="entry name" value="ATPase domain of HSP90 chaperone/DNA topoisomerase II/histidine kinase"/>
    <property type="match status" value="1"/>
</dbReference>
<dbReference type="Gene3D" id="3.30.450.40">
    <property type="match status" value="1"/>
</dbReference>
<dbReference type="Gene3D" id="3.30.565.10">
    <property type="entry name" value="Histidine kinase-like ATPase, C-terminal domain"/>
    <property type="match status" value="1"/>
</dbReference>
<dbReference type="SMART" id="SM00065">
    <property type="entry name" value="GAF"/>
    <property type="match status" value="1"/>
</dbReference>
<dbReference type="AlphaFoldDB" id="A0A523UVY8"/>
<reference evidence="10 11" key="1">
    <citation type="submission" date="2019-03" db="EMBL/GenBank/DDBJ databases">
        <title>Metabolic potential of uncultured bacteria and archaea associated with petroleum seepage in deep-sea sediments.</title>
        <authorList>
            <person name="Dong X."/>
            <person name="Hubert C."/>
        </authorList>
    </citation>
    <scope>NUCLEOTIDE SEQUENCE [LARGE SCALE GENOMIC DNA]</scope>
    <source>
        <strain evidence="10">E44_bin18</strain>
    </source>
</reference>
<dbReference type="PROSITE" id="PS50109">
    <property type="entry name" value="HIS_KIN"/>
    <property type="match status" value="1"/>
</dbReference>
<evidence type="ECO:0000256" key="2">
    <source>
        <dbReference type="ARBA" id="ARBA00012438"/>
    </source>
</evidence>
<evidence type="ECO:0000256" key="4">
    <source>
        <dbReference type="ARBA" id="ARBA00022679"/>
    </source>
</evidence>
<accession>A0A523UVY8</accession>
<dbReference type="InterPro" id="IPR036890">
    <property type="entry name" value="HATPase_C_sf"/>
</dbReference>
<evidence type="ECO:0000313" key="10">
    <source>
        <dbReference type="EMBL" id="TET46706.1"/>
    </source>
</evidence>
<dbReference type="Proteomes" id="UP000315525">
    <property type="component" value="Unassembled WGS sequence"/>
</dbReference>
<dbReference type="InterPro" id="IPR036097">
    <property type="entry name" value="HisK_dim/P_sf"/>
</dbReference>
<dbReference type="InterPro" id="IPR004358">
    <property type="entry name" value="Sig_transdc_His_kin-like_C"/>
</dbReference>
<dbReference type="InterPro" id="IPR005467">
    <property type="entry name" value="His_kinase_dom"/>
</dbReference>
<keyword evidence="6 10" id="KW-0418">Kinase</keyword>
<dbReference type="SUPFAM" id="SSF47384">
    <property type="entry name" value="Homodimeric domain of signal transducing histidine kinase"/>
    <property type="match status" value="1"/>
</dbReference>
<keyword evidence="3" id="KW-0597">Phosphoprotein</keyword>
<keyword evidence="7" id="KW-0067">ATP-binding</keyword>
<dbReference type="Pfam" id="PF00512">
    <property type="entry name" value="HisKA"/>
    <property type="match status" value="1"/>
</dbReference>
<gene>
    <name evidence="10" type="ORF">E3J62_03650</name>
</gene>
<keyword evidence="5" id="KW-0547">Nucleotide-binding</keyword>
<dbReference type="EMBL" id="SOJN01000046">
    <property type="protein sequence ID" value="TET46706.1"/>
    <property type="molecule type" value="Genomic_DNA"/>
</dbReference>
<dbReference type="CDD" id="cd00082">
    <property type="entry name" value="HisKA"/>
    <property type="match status" value="1"/>
</dbReference>
<dbReference type="SMART" id="SM00387">
    <property type="entry name" value="HATPase_c"/>
    <property type="match status" value="1"/>
</dbReference>
<protein>
    <recommendedName>
        <fullName evidence="2">histidine kinase</fullName>
        <ecNumber evidence="2">2.7.13.3</ecNumber>
    </recommendedName>
</protein>
<keyword evidence="8" id="KW-0902">Two-component regulatory system</keyword>
<evidence type="ECO:0000313" key="11">
    <source>
        <dbReference type="Proteomes" id="UP000315525"/>
    </source>
</evidence>
<dbReference type="SMART" id="SM00388">
    <property type="entry name" value="HisKA"/>
    <property type="match status" value="1"/>
</dbReference>
<dbReference type="GO" id="GO:0000155">
    <property type="term" value="F:phosphorelay sensor kinase activity"/>
    <property type="evidence" value="ECO:0007669"/>
    <property type="project" value="InterPro"/>
</dbReference>
<dbReference type="PANTHER" id="PTHR43065">
    <property type="entry name" value="SENSOR HISTIDINE KINASE"/>
    <property type="match status" value="1"/>
</dbReference>
<dbReference type="PRINTS" id="PR00344">
    <property type="entry name" value="BCTRLSENSOR"/>
</dbReference>
<proteinExistence type="predicted"/>
<organism evidence="10 11">
    <name type="scientific">candidate division TA06 bacterium</name>
    <dbReference type="NCBI Taxonomy" id="2250710"/>
    <lineage>
        <taxon>Bacteria</taxon>
        <taxon>Bacteria division TA06</taxon>
    </lineage>
</organism>
<dbReference type="GO" id="GO:0005524">
    <property type="term" value="F:ATP binding"/>
    <property type="evidence" value="ECO:0007669"/>
    <property type="project" value="UniProtKB-KW"/>
</dbReference>
<dbReference type="InterPro" id="IPR003018">
    <property type="entry name" value="GAF"/>
</dbReference>
<dbReference type="Pfam" id="PF02518">
    <property type="entry name" value="HATPase_c"/>
    <property type="match status" value="1"/>
</dbReference>
<comment type="caution">
    <text evidence="10">The sequence shown here is derived from an EMBL/GenBank/DDBJ whole genome shotgun (WGS) entry which is preliminary data.</text>
</comment>
<evidence type="ECO:0000256" key="8">
    <source>
        <dbReference type="ARBA" id="ARBA00023012"/>
    </source>
</evidence>
<evidence type="ECO:0000256" key="5">
    <source>
        <dbReference type="ARBA" id="ARBA00022741"/>
    </source>
</evidence>
<name>A0A523UVY8_UNCT6</name>
<keyword evidence="4" id="KW-0808">Transferase</keyword>
<dbReference type="Gene3D" id="1.10.287.130">
    <property type="match status" value="1"/>
</dbReference>
<sequence length="581" mass="63553">MAASESKTGHLKTTFRIPHVIVEHLTSGSVPPLDAALLFFDKDNLGVPSLMAESYRPPFLEHKKELAKLEPGRIRTTLKLSAEPSQAVSLTAGELNCLLPKGSKVPESCNVVLFPVGKTNMQKGMVLGIKEGFLGSDERSKLQEFISVFGEAFIAKLDYDRMQQKSEEAESLISVTNAINSTMDPQQMFELVIKKAVELIPDVDGAAIVTFDAAGKSITLRAGYGYYKKLIEEQTKDFDISERVIECGSPFLISPSVEETESAVSHSGIKSAICVPISRNNRKIGAILLESNKKEDSFSEDNLPLLRAFADGVGLAISKAQSHHMLKQKYSRLEENTLTMAVAYPQLLQSEKLATVGELAGSIAHEINNPLMTIMARTDILLSKIDPRDPIYNSIDVIDKQVERISKLVQGILEFARMSRSEFKPQSITQIIGESILLTENHLKNHNVVLERSLKNDLPRVLADKNRLQQVFLNLITNAAQAMSEGGTLTVSTGSSVDRLGDERVLVSFKDTGCGIKMEELGKIFDSFYTTKETGTGLGLAISKRIVDEHGGSISVESAAGVGTTVTVMLPPMQDESKQEI</sequence>
<comment type="catalytic activity">
    <reaction evidence="1">
        <text>ATP + protein L-histidine = ADP + protein N-phospho-L-histidine.</text>
        <dbReference type="EC" id="2.7.13.3"/>
    </reaction>
</comment>
<dbReference type="Pfam" id="PF13185">
    <property type="entry name" value="GAF_2"/>
    <property type="match status" value="1"/>
</dbReference>
<evidence type="ECO:0000256" key="1">
    <source>
        <dbReference type="ARBA" id="ARBA00000085"/>
    </source>
</evidence>
<evidence type="ECO:0000259" key="9">
    <source>
        <dbReference type="PROSITE" id="PS50109"/>
    </source>
</evidence>
<evidence type="ECO:0000256" key="3">
    <source>
        <dbReference type="ARBA" id="ARBA00022553"/>
    </source>
</evidence>
<dbReference type="InterPro" id="IPR003594">
    <property type="entry name" value="HATPase_dom"/>
</dbReference>
<evidence type="ECO:0000256" key="6">
    <source>
        <dbReference type="ARBA" id="ARBA00022777"/>
    </source>
</evidence>
<feature type="domain" description="Histidine kinase" evidence="9">
    <location>
        <begin position="362"/>
        <end position="574"/>
    </location>
</feature>
<evidence type="ECO:0000256" key="7">
    <source>
        <dbReference type="ARBA" id="ARBA00022840"/>
    </source>
</evidence>
<dbReference type="EC" id="2.7.13.3" evidence="2"/>